<dbReference type="PROSITE" id="PS50011">
    <property type="entry name" value="PROTEIN_KINASE_DOM"/>
    <property type="match status" value="1"/>
</dbReference>
<comment type="caution">
    <text evidence="2">The sequence shown here is derived from an EMBL/GenBank/DDBJ whole genome shotgun (WGS) entry which is preliminary data.</text>
</comment>
<feature type="domain" description="Protein kinase" evidence="1">
    <location>
        <begin position="1"/>
        <end position="158"/>
    </location>
</feature>
<evidence type="ECO:0000259" key="1">
    <source>
        <dbReference type="PROSITE" id="PS50011"/>
    </source>
</evidence>
<dbReference type="Proteomes" id="UP001632037">
    <property type="component" value="Unassembled WGS sequence"/>
</dbReference>
<proteinExistence type="predicted"/>
<dbReference type="Pfam" id="PF00069">
    <property type="entry name" value="Pkinase"/>
    <property type="match status" value="1"/>
</dbReference>
<name>A0ABD3EY81_9STRA</name>
<gene>
    <name evidence="2" type="ORF">V7S43_015834</name>
</gene>
<dbReference type="AlphaFoldDB" id="A0ABD3EY81"/>
<dbReference type="EMBL" id="JBIMZQ010000048">
    <property type="protein sequence ID" value="KAL3659256.1"/>
    <property type="molecule type" value="Genomic_DNA"/>
</dbReference>
<evidence type="ECO:0000313" key="2">
    <source>
        <dbReference type="EMBL" id="KAL3659256.1"/>
    </source>
</evidence>
<accession>A0ABD3EY81</accession>
<reference evidence="2 3" key="1">
    <citation type="submission" date="2024-09" db="EMBL/GenBank/DDBJ databases">
        <title>Genome sequencing and assembly of Phytophthora oleae, isolate VK10A, causative agent of rot of olive drupes.</title>
        <authorList>
            <person name="Conti Taguali S."/>
            <person name="Riolo M."/>
            <person name="La Spada F."/>
            <person name="Cacciola S.O."/>
            <person name="Dionisio G."/>
        </authorList>
    </citation>
    <scope>NUCLEOTIDE SEQUENCE [LARGE SCALE GENOMIC DNA]</scope>
    <source>
        <strain evidence="2 3">VK10A</strain>
    </source>
</reference>
<dbReference type="PANTHER" id="PTHR13954:SF6">
    <property type="entry name" value="NON-SPECIFIC SERINE_THREONINE PROTEIN KINASE"/>
    <property type="match status" value="1"/>
</dbReference>
<sequence>MWCKLYEAAVALQDLHDRNIIHGDLKPASIRIGRDGMAHLCGIEFSKRVRELESSTTNDLKGVRWQAPECLRGKKASFAADVFSLGMCVIYTVSGTPPWNSALSDEEVKIQVCEKKALPPVPAELNGDQEQLVTGMCCYDPLMRLHLSEVVRQLAKLLLPMAQQWTCP</sequence>
<dbReference type="InterPro" id="IPR000719">
    <property type="entry name" value="Prot_kinase_dom"/>
</dbReference>
<protein>
    <recommendedName>
        <fullName evidence="1">Protein kinase domain-containing protein</fullName>
    </recommendedName>
</protein>
<keyword evidence="3" id="KW-1185">Reference proteome</keyword>
<organism evidence="2 3">
    <name type="scientific">Phytophthora oleae</name>
    <dbReference type="NCBI Taxonomy" id="2107226"/>
    <lineage>
        <taxon>Eukaryota</taxon>
        <taxon>Sar</taxon>
        <taxon>Stramenopiles</taxon>
        <taxon>Oomycota</taxon>
        <taxon>Peronosporomycetes</taxon>
        <taxon>Peronosporales</taxon>
        <taxon>Peronosporaceae</taxon>
        <taxon>Phytophthora</taxon>
    </lineage>
</organism>
<dbReference type="SUPFAM" id="SSF56112">
    <property type="entry name" value="Protein kinase-like (PK-like)"/>
    <property type="match status" value="1"/>
</dbReference>
<evidence type="ECO:0000313" key="3">
    <source>
        <dbReference type="Proteomes" id="UP001632037"/>
    </source>
</evidence>
<dbReference type="InterPro" id="IPR045133">
    <property type="entry name" value="IRE1/2-like"/>
</dbReference>
<dbReference type="InterPro" id="IPR011009">
    <property type="entry name" value="Kinase-like_dom_sf"/>
</dbReference>
<dbReference type="PANTHER" id="PTHR13954">
    <property type="entry name" value="IRE1-RELATED"/>
    <property type="match status" value="1"/>
</dbReference>
<dbReference type="Gene3D" id="1.10.510.10">
    <property type="entry name" value="Transferase(Phosphotransferase) domain 1"/>
    <property type="match status" value="1"/>
</dbReference>